<gene>
    <name evidence="1" type="ORF">AAGV28_01370</name>
</gene>
<sequence>MRKLIDIDQTTLTKLKFISVFENASVKSLIETAVQSFIKNKELERFNNLTDEEKEDLGMLLLMQEADIEDTVSRDEIMKALQ</sequence>
<dbReference type="RefSeq" id="WP_373391787.1">
    <property type="nucleotide sequence ID" value="NZ_JBCFQL010000001.1"/>
</dbReference>
<keyword evidence="2" id="KW-1185">Reference proteome</keyword>
<evidence type="ECO:0000313" key="2">
    <source>
        <dbReference type="Proteomes" id="UP001574169"/>
    </source>
</evidence>
<name>A0ABV4TAT5_9FLAO</name>
<organism evidence="1 2">
    <name type="scientific">Flavobacterium zubiriense</name>
    <dbReference type="NCBI Taxonomy" id="3138075"/>
    <lineage>
        <taxon>Bacteria</taxon>
        <taxon>Pseudomonadati</taxon>
        <taxon>Bacteroidota</taxon>
        <taxon>Flavobacteriia</taxon>
        <taxon>Flavobacteriales</taxon>
        <taxon>Flavobacteriaceae</taxon>
        <taxon>Flavobacterium</taxon>
    </lineage>
</organism>
<accession>A0ABV4TAT5</accession>
<reference evidence="1 2" key="1">
    <citation type="submission" date="2024-04" db="EMBL/GenBank/DDBJ databases">
        <title>New Clade of Flavobacterium.</title>
        <authorList>
            <person name="Matos L."/>
            <person name="Proenca D.N."/>
            <person name="Fransisco R.M."/>
            <person name="Chung A.P."/>
            <person name="Maccario L."/>
            <person name="Sorensen S.J."/>
            <person name="Morais P.V."/>
        </authorList>
    </citation>
    <scope>NUCLEOTIDE SEQUENCE [LARGE SCALE GENOMIC DNA]</scope>
    <source>
        <strain evidence="1 2">FZUC8N2.13</strain>
    </source>
</reference>
<dbReference type="Proteomes" id="UP001574169">
    <property type="component" value="Unassembled WGS sequence"/>
</dbReference>
<evidence type="ECO:0000313" key="1">
    <source>
        <dbReference type="EMBL" id="MFA9190007.1"/>
    </source>
</evidence>
<comment type="caution">
    <text evidence="1">The sequence shown here is derived from an EMBL/GenBank/DDBJ whole genome shotgun (WGS) entry which is preliminary data.</text>
</comment>
<proteinExistence type="predicted"/>
<dbReference type="EMBL" id="JBCFQL010000001">
    <property type="protein sequence ID" value="MFA9190007.1"/>
    <property type="molecule type" value="Genomic_DNA"/>
</dbReference>
<protein>
    <submittedName>
        <fullName evidence="1">Uncharacterized protein</fullName>
    </submittedName>
</protein>